<name>A0A381XSI2_9ZZZZ</name>
<accession>A0A381XSI2</accession>
<evidence type="ECO:0000313" key="1">
    <source>
        <dbReference type="EMBL" id="SVA67590.1"/>
    </source>
</evidence>
<gene>
    <name evidence="1" type="ORF">METZ01_LOCUS120444</name>
</gene>
<dbReference type="EMBL" id="UINC01016188">
    <property type="protein sequence ID" value="SVA67590.1"/>
    <property type="molecule type" value="Genomic_DNA"/>
</dbReference>
<proteinExistence type="predicted"/>
<reference evidence="1" key="1">
    <citation type="submission" date="2018-05" db="EMBL/GenBank/DDBJ databases">
        <authorList>
            <person name="Lanie J.A."/>
            <person name="Ng W.-L."/>
            <person name="Kazmierczak K.M."/>
            <person name="Andrzejewski T.M."/>
            <person name="Davidsen T.M."/>
            <person name="Wayne K.J."/>
            <person name="Tettelin H."/>
            <person name="Glass J.I."/>
            <person name="Rusch D."/>
            <person name="Podicherti R."/>
            <person name="Tsui H.-C.T."/>
            <person name="Winkler M.E."/>
        </authorList>
    </citation>
    <scope>NUCLEOTIDE SEQUENCE</scope>
</reference>
<dbReference type="AlphaFoldDB" id="A0A381XSI2"/>
<organism evidence="1">
    <name type="scientific">marine metagenome</name>
    <dbReference type="NCBI Taxonomy" id="408172"/>
    <lineage>
        <taxon>unclassified sequences</taxon>
        <taxon>metagenomes</taxon>
        <taxon>ecological metagenomes</taxon>
    </lineage>
</organism>
<protein>
    <submittedName>
        <fullName evidence="1">Uncharacterized protein</fullName>
    </submittedName>
</protein>
<feature type="non-terminal residue" evidence="1">
    <location>
        <position position="1"/>
    </location>
</feature>
<sequence length="78" mass="8361">QHRDRAAAGARMAALGAGYKTRIRGRLIGISKQSGKSFLAVNIPDPLIGWTLTGFVLAKLPLYEEEANESAPEPAPED</sequence>